<dbReference type="AlphaFoldDB" id="A0A1V4ATC4"/>
<accession>A0A1V4ATC4</accession>
<proteinExistence type="predicted"/>
<gene>
    <name evidence="1" type="ORF">AYP45_09725</name>
</gene>
<evidence type="ECO:0000313" key="1">
    <source>
        <dbReference type="EMBL" id="OOP56327.1"/>
    </source>
</evidence>
<dbReference type="STRING" id="1004156.AYP45_09725"/>
<reference evidence="1 2" key="1">
    <citation type="journal article" date="2017" name="Water Res.">
        <title>Discovery and metagenomic analysis of an anammox bacterial enrichment related to Candidatus "Brocadia caroliniensis" in a full-scale glycerol-fed nitritation-denitritation separate centrate treatment process.</title>
        <authorList>
            <person name="Park H."/>
            <person name="Brotto A.C."/>
            <person name="van Loosdrecht M.C."/>
            <person name="Chandran K."/>
        </authorList>
    </citation>
    <scope>NUCLEOTIDE SEQUENCE [LARGE SCALE GENOMIC DNA]</scope>
    <source>
        <strain evidence="1">26THWARD</strain>
    </source>
</reference>
<dbReference type="EMBL" id="AYTS01000085">
    <property type="protein sequence ID" value="OOP56327.1"/>
    <property type="molecule type" value="Genomic_DNA"/>
</dbReference>
<name>A0A1V4ATC4_9BACT</name>
<comment type="caution">
    <text evidence="1">The sequence shown here is derived from an EMBL/GenBank/DDBJ whole genome shotgun (WGS) entry which is preliminary data.</text>
</comment>
<sequence length="167" mass="18695">MKDLISNTTGIQQLLQGLYQENAGKVKDTLEEIGRIGRGNREIMKALQEFLKKEQRMPLRILAAQTISKIRTDHPSSSEGFKKPNIFQCPGAEKVKRVEIIDVSCPHCHAKGTASVAGFEHEFACESCGKTVQRVVPESCIEKCPVGSECVGKERYHKYLKGRNLHK</sequence>
<dbReference type="Proteomes" id="UP000189681">
    <property type="component" value="Unassembled WGS sequence"/>
</dbReference>
<protein>
    <submittedName>
        <fullName evidence="1">Uncharacterized protein</fullName>
    </submittedName>
</protein>
<organism evidence="1 2">
    <name type="scientific">Candidatus Brocadia carolinensis</name>
    <dbReference type="NCBI Taxonomy" id="1004156"/>
    <lineage>
        <taxon>Bacteria</taxon>
        <taxon>Pseudomonadati</taxon>
        <taxon>Planctomycetota</taxon>
        <taxon>Candidatus Brocadiia</taxon>
        <taxon>Candidatus Brocadiales</taxon>
        <taxon>Candidatus Brocadiaceae</taxon>
        <taxon>Candidatus Brocadia</taxon>
    </lineage>
</organism>
<evidence type="ECO:0000313" key="2">
    <source>
        <dbReference type="Proteomes" id="UP000189681"/>
    </source>
</evidence>